<evidence type="ECO:0008006" key="2">
    <source>
        <dbReference type="Google" id="ProtNLM"/>
    </source>
</evidence>
<dbReference type="AlphaFoldDB" id="A0A382RAY9"/>
<gene>
    <name evidence="1" type="ORF">METZ01_LOCUS347737</name>
</gene>
<reference evidence="1" key="1">
    <citation type="submission" date="2018-05" db="EMBL/GenBank/DDBJ databases">
        <authorList>
            <person name="Lanie J.A."/>
            <person name="Ng W.-L."/>
            <person name="Kazmierczak K.M."/>
            <person name="Andrzejewski T.M."/>
            <person name="Davidsen T.M."/>
            <person name="Wayne K.J."/>
            <person name="Tettelin H."/>
            <person name="Glass J.I."/>
            <person name="Rusch D."/>
            <person name="Podicherti R."/>
            <person name="Tsui H.-C.T."/>
            <person name="Winkler M.E."/>
        </authorList>
    </citation>
    <scope>NUCLEOTIDE SEQUENCE</scope>
</reference>
<sequence length="77" mass="9022">MNKERYLKVEGDSSFVRDKDSNAIININKSAWQASKERAKAAQRSRDDLRTQAREINILKCEIHEIKSMLQTIMDRQ</sequence>
<accession>A0A382RAY9</accession>
<name>A0A382RAY9_9ZZZZ</name>
<evidence type="ECO:0000313" key="1">
    <source>
        <dbReference type="EMBL" id="SVC94883.1"/>
    </source>
</evidence>
<protein>
    <recommendedName>
        <fullName evidence="2">BZIP domain-containing protein</fullName>
    </recommendedName>
</protein>
<dbReference type="EMBL" id="UINC01120415">
    <property type="protein sequence ID" value="SVC94883.1"/>
    <property type="molecule type" value="Genomic_DNA"/>
</dbReference>
<proteinExistence type="predicted"/>
<organism evidence="1">
    <name type="scientific">marine metagenome</name>
    <dbReference type="NCBI Taxonomy" id="408172"/>
    <lineage>
        <taxon>unclassified sequences</taxon>
        <taxon>metagenomes</taxon>
        <taxon>ecological metagenomes</taxon>
    </lineage>
</organism>